<proteinExistence type="predicted"/>
<dbReference type="EMBL" id="JABBWK010000085">
    <property type="protein sequence ID" value="KAG1894074.1"/>
    <property type="molecule type" value="Genomic_DNA"/>
</dbReference>
<sequence length="125" mass="14150">MLIINLVYYMAKRSSSPSSMLFQPPYGLNGSRSLVDVLRGDAMRSNELRMILFCFIFACGGLMYGHEQPTNEFEFPVASSHHAGETYLVPELLEKTWVSLSSGPLRRRITPRLTCFDATWRQGLA</sequence>
<dbReference type="Proteomes" id="UP001195769">
    <property type="component" value="Unassembled WGS sequence"/>
</dbReference>
<reference evidence="1" key="1">
    <citation type="journal article" date="2020" name="New Phytol.">
        <title>Comparative genomics reveals dynamic genome evolution in host specialist ectomycorrhizal fungi.</title>
        <authorList>
            <person name="Lofgren L.A."/>
            <person name="Nguyen N.H."/>
            <person name="Vilgalys R."/>
            <person name="Ruytinx J."/>
            <person name="Liao H.L."/>
            <person name="Branco S."/>
            <person name="Kuo A."/>
            <person name="LaButti K."/>
            <person name="Lipzen A."/>
            <person name="Andreopoulos W."/>
            <person name="Pangilinan J."/>
            <person name="Riley R."/>
            <person name="Hundley H."/>
            <person name="Na H."/>
            <person name="Barry K."/>
            <person name="Grigoriev I.V."/>
            <person name="Stajich J.E."/>
            <person name="Kennedy P.G."/>
        </authorList>
    </citation>
    <scope>NUCLEOTIDE SEQUENCE</scope>
    <source>
        <strain evidence="1">FC203</strain>
    </source>
</reference>
<protein>
    <submittedName>
        <fullName evidence="1">Uncharacterized protein</fullName>
    </submittedName>
</protein>
<name>A0AAD4HFY1_9AGAM</name>
<organism evidence="1 2">
    <name type="scientific">Suillus fuscotomentosus</name>
    <dbReference type="NCBI Taxonomy" id="1912939"/>
    <lineage>
        <taxon>Eukaryota</taxon>
        <taxon>Fungi</taxon>
        <taxon>Dikarya</taxon>
        <taxon>Basidiomycota</taxon>
        <taxon>Agaricomycotina</taxon>
        <taxon>Agaricomycetes</taxon>
        <taxon>Agaricomycetidae</taxon>
        <taxon>Boletales</taxon>
        <taxon>Suillineae</taxon>
        <taxon>Suillaceae</taxon>
        <taxon>Suillus</taxon>
    </lineage>
</organism>
<evidence type="ECO:0000313" key="2">
    <source>
        <dbReference type="Proteomes" id="UP001195769"/>
    </source>
</evidence>
<dbReference type="GeneID" id="64657321"/>
<dbReference type="AlphaFoldDB" id="A0AAD4HFY1"/>
<accession>A0AAD4HFY1</accession>
<dbReference type="RefSeq" id="XP_041219650.1">
    <property type="nucleotide sequence ID" value="XM_041363023.1"/>
</dbReference>
<gene>
    <name evidence="1" type="ORF">F5891DRAFT_1063835</name>
</gene>
<evidence type="ECO:0000313" key="1">
    <source>
        <dbReference type="EMBL" id="KAG1894074.1"/>
    </source>
</evidence>
<keyword evidence="2" id="KW-1185">Reference proteome</keyword>
<comment type="caution">
    <text evidence="1">The sequence shown here is derived from an EMBL/GenBank/DDBJ whole genome shotgun (WGS) entry which is preliminary data.</text>
</comment>